<dbReference type="OrthoDB" id="6606992at2759"/>
<sequence length="340" mass="39166">LLVHLIASRRIDDLAGSIVGTLQTQLSKCVHDSLALHESTDQSDTAQLVVFIRGIDVNFNIIEEMLDVCHMKSTSGRDITEHVNLPLEKFNVDRNKINSITTDGAPALTGKNIGFITLFKEMVDNDLLSYNCFIHQQQLCAQKLNMKQLMTDIVNVVNFIRSRGLNHHFLANEEELNDMSFLTDITEILAELDLHLQGKDQLCCSMFERITSFTKKLELFIMQLKVGEIVHFQNLSKRHEEFPVNFEKYTKLCETLSGDFTTKISDFRKIETELKLLSAPFSFIYVEAPVKYQLELIELQSSESLKTYHREYSLFVFYKKLHSFNEFDQFANLGTKLLCM</sequence>
<feature type="non-terminal residue" evidence="1">
    <location>
        <position position="1"/>
    </location>
</feature>
<dbReference type="AlphaFoldDB" id="A0A0L8H7C7"/>
<name>A0A0L8H7C7_OCTBM</name>
<accession>A0A0L8H7C7</accession>
<dbReference type="STRING" id="37653.A0A0L8H7C7"/>
<dbReference type="PANTHER" id="PTHR45913">
    <property type="entry name" value="EPM2A-INTERACTING PROTEIN 1"/>
    <property type="match status" value="1"/>
</dbReference>
<evidence type="ECO:0000313" key="1">
    <source>
        <dbReference type="EMBL" id="KOF85176.1"/>
    </source>
</evidence>
<dbReference type="EMBL" id="KQ418957">
    <property type="protein sequence ID" value="KOF85176.1"/>
    <property type="molecule type" value="Genomic_DNA"/>
</dbReference>
<organism evidence="1">
    <name type="scientific">Octopus bimaculoides</name>
    <name type="common">California two-spotted octopus</name>
    <dbReference type="NCBI Taxonomy" id="37653"/>
    <lineage>
        <taxon>Eukaryota</taxon>
        <taxon>Metazoa</taxon>
        <taxon>Spiralia</taxon>
        <taxon>Lophotrochozoa</taxon>
        <taxon>Mollusca</taxon>
        <taxon>Cephalopoda</taxon>
        <taxon>Coleoidea</taxon>
        <taxon>Octopodiformes</taxon>
        <taxon>Octopoda</taxon>
        <taxon>Incirrata</taxon>
        <taxon>Octopodidae</taxon>
        <taxon>Octopus</taxon>
    </lineage>
</organism>
<gene>
    <name evidence="1" type="ORF">OCBIM_22020730mg</name>
</gene>
<reference evidence="1" key="1">
    <citation type="submission" date="2015-07" db="EMBL/GenBank/DDBJ databases">
        <title>MeaNS - Measles Nucleotide Surveillance Program.</title>
        <authorList>
            <person name="Tran T."/>
            <person name="Druce J."/>
        </authorList>
    </citation>
    <scope>NUCLEOTIDE SEQUENCE</scope>
    <source>
        <strain evidence="1">UCB-OBI-ISO-001</strain>
        <tissue evidence="1">Gonad</tissue>
    </source>
</reference>
<dbReference type="PANTHER" id="PTHR45913:SF5">
    <property type="entry name" value="GENERAL TRANSCRIPTION FACTOR II-I REPEAT DOMAIN-CONTAINING PROTEIN 2A-LIKE PROTEIN"/>
    <property type="match status" value="1"/>
</dbReference>
<protein>
    <submittedName>
        <fullName evidence="1">Uncharacterized protein</fullName>
    </submittedName>
</protein>
<proteinExistence type="predicted"/>